<gene>
    <name evidence="1" type="ordered locus">RB412</name>
</gene>
<reference evidence="1 2" key="1">
    <citation type="journal article" date="2003" name="Proc. Natl. Acad. Sci. U.S.A.">
        <title>Complete genome sequence of the marine planctomycete Pirellula sp. strain 1.</title>
        <authorList>
            <person name="Gloeckner F.O."/>
            <person name="Kube M."/>
            <person name="Bauer M."/>
            <person name="Teeling H."/>
            <person name="Lombardot T."/>
            <person name="Ludwig W."/>
            <person name="Gade D."/>
            <person name="Beck A."/>
            <person name="Borzym K."/>
            <person name="Heitmann K."/>
            <person name="Rabus R."/>
            <person name="Schlesner H."/>
            <person name="Amann R."/>
            <person name="Reinhardt R."/>
        </authorList>
    </citation>
    <scope>NUCLEOTIDE SEQUENCE [LARGE SCALE GENOMIC DNA]</scope>
    <source>
        <strain evidence="2">DSM 10527 / NCIMB 13988 / SH1</strain>
    </source>
</reference>
<dbReference type="PATRIC" id="fig|243090.15.peg.209"/>
<name>Q7UYS4_RHOBA</name>
<dbReference type="KEGG" id="rba:RB412"/>
<accession>Q7UYS4</accession>
<keyword evidence="2" id="KW-1185">Reference proteome</keyword>
<dbReference type="Proteomes" id="UP000001025">
    <property type="component" value="Chromosome"/>
</dbReference>
<proteinExistence type="predicted"/>
<dbReference type="EMBL" id="BX294133">
    <property type="protein sequence ID" value="CAD71567.1"/>
    <property type="molecule type" value="Genomic_DNA"/>
</dbReference>
<dbReference type="EnsemblBacteria" id="CAD71567">
    <property type="protein sequence ID" value="CAD71567"/>
    <property type="gene ID" value="RB412"/>
</dbReference>
<dbReference type="HOGENOM" id="CLU_3238777_0_0_0"/>
<dbReference type="InParanoid" id="Q7UYS4"/>
<evidence type="ECO:0000313" key="2">
    <source>
        <dbReference type="Proteomes" id="UP000001025"/>
    </source>
</evidence>
<sequence length="43" mass="4847">MKRDEGVSCWLLRIVAASYTWGVQPNVALRKHALMLLSCQADD</sequence>
<organism evidence="1 2">
    <name type="scientific">Rhodopirellula baltica (strain DSM 10527 / NCIMB 13988 / SH1)</name>
    <dbReference type="NCBI Taxonomy" id="243090"/>
    <lineage>
        <taxon>Bacteria</taxon>
        <taxon>Pseudomonadati</taxon>
        <taxon>Planctomycetota</taxon>
        <taxon>Planctomycetia</taxon>
        <taxon>Pirellulales</taxon>
        <taxon>Pirellulaceae</taxon>
        <taxon>Rhodopirellula</taxon>
    </lineage>
</organism>
<dbReference type="AlphaFoldDB" id="Q7UYS4"/>
<protein>
    <submittedName>
        <fullName evidence="1">Uncharacterized protein</fullName>
    </submittedName>
</protein>
<evidence type="ECO:0000313" key="1">
    <source>
        <dbReference type="EMBL" id="CAD71567.1"/>
    </source>
</evidence>